<dbReference type="AlphaFoldDB" id="A0A3Q7H174"/>
<dbReference type="OrthoDB" id="1297424at2759"/>
<evidence type="ECO:0000313" key="1">
    <source>
        <dbReference type="EnsemblPlants" id="Solyc06g075740.2.1"/>
    </source>
</evidence>
<dbReference type="Gramene" id="Solyc06g075740.2.1">
    <property type="protein sequence ID" value="Solyc06g075740.2.1"/>
    <property type="gene ID" value="Solyc06g075740.2"/>
</dbReference>
<reference evidence="1" key="2">
    <citation type="submission" date="2018-04" db="EMBL/GenBank/DDBJ databases">
        <title>Improving the tomato reference genome and annotation using full-length BACs and diverse expression resources.</title>
        <authorList>
            <person name="Hosmani P.S."/>
            <person name="Flores M."/>
            <person name="Geest H.V."/>
            <person name="Sanchez-Perez G."/>
            <person name="Rombauts S."/>
            <person name="Maumus F."/>
            <person name="Mueller L.A."/>
            <person name="Saha S."/>
        </authorList>
    </citation>
    <scope>NUCLEOTIDE SEQUENCE [LARGE SCALE GENOMIC DNA]</scope>
    <source>
        <strain evidence="1">cv. Heinz 1706</strain>
    </source>
</reference>
<dbReference type="Gramene" id="Solyc06g075735.1.1">
    <property type="protein sequence ID" value="Solyc06g075735.1.1"/>
    <property type="gene ID" value="Solyc06g075735.1"/>
</dbReference>
<proteinExistence type="predicted"/>
<dbReference type="EnsemblPlants" id="Solyc06g075735.1.1">
    <property type="protein sequence ID" value="Solyc06g075735.1.1"/>
    <property type="gene ID" value="Solyc06g075735.1"/>
</dbReference>
<dbReference type="Gramene" id="Solyc06g075730.2.1">
    <property type="protein sequence ID" value="Solyc06g075730.2.1"/>
    <property type="gene ID" value="Solyc06g075730.2"/>
</dbReference>
<name>A0A3Q7H174_SOLLC</name>
<dbReference type="EnsemblPlants" id="Solyc06g075730.2.1">
    <property type="protein sequence ID" value="Solyc06g075730.2.1"/>
    <property type="gene ID" value="Solyc06g075730.2"/>
</dbReference>
<sequence length="109" mass="12757">MSSDDSRVMEARVQFVKSRIQPVIEDMDKKIKHLELSLATMNGEMKLKSLTQPITEYVDNEIKHLELLIAIINTKIKLHTAHRFFFPEVGTICHDSTKYHTSRYAKRRN</sequence>
<reference evidence="1" key="3">
    <citation type="submission" date="2019-01" db="UniProtKB">
        <authorList>
            <consortium name="EnsemblPlants"/>
        </authorList>
    </citation>
    <scope>IDENTIFICATION</scope>
    <source>
        <strain evidence="1">cv. Heinz 1706</strain>
    </source>
</reference>
<dbReference type="PaxDb" id="4081-Solyc06g075740.1.1"/>
<accession>A0A3Q7H174</accession>
<protein>
    <submittedName>
        <fullName evidence="1">Uncharacterized protein</fullName>
    </submittedName>
</protein>
<dbReference type="Proteomes" id="UP000004994">
    <property type="component" value="Chromosome 6"/>
</dbReference>
<gene>
    <name evidence="1" type="primary">LOC104648007</name>
</gene>
<dbReference type="EnsemblPlants" id="Solyc06g075740.2.1">
    <property type="protein sequence ID" value="Solyc06g075740.2.1"/>
    <property type="gene ID" value="Solyc06g075740.2"/>
</dbReference>
<dbReference type="OMA" id="MTRGNFT"/>
<reference evidence="1" key="1">
    <citation type="journal article" date="2012" name="Nature">
        <title>The tomato genome sequence provides insights into fleshy fruit evolution.</title>
        <authorList>
            <consortium name="Tomato Genome Consortium"/>
        </authorList>
    </citation>
    <scope>NUCLEOTIDE SEQUENCE [LARGE SCALE GENOMIC DNA]</scope>
    <source>
        <strain evidence="1">cv. Heinz 1706</strain>
    </source>
</reference>
<evidence type="ECO:0000313" key="2">
    <source>
        <dbReference type="Proteomes" id="UP000004994"/>
    </source>
</evidence>
<keyword evidence="2" id="KW-1185">Reference proteome</keyword>
<organism evidence="1">
    <name type="scientific">Solanum lycopersicum</name>
    <name type="common">Tomato</name>
    <name type="synonym">Lycopersicon esculentum</name>
    <dbReference type="NCBI Taxonomy" id="4081"/>
    <lineage>
        <taxon>Eukaryota</taxon>
        <taxon>Viridiplantae</taxon>
        <taxon>Streptophyta</taxon>
        <taxon>Embryophyta</taxon>
        <taxon>Tracheophyta</taxon>
        <taxon>Spermatophyta</taxon>
        <taxon>Magnoliopsida</taxon>
        <taxon>eudicotyledons</taxon>
        <taxon>Gunneridae</taxon>
        <taxon>Pentapetalae</taxon>
        <taxon>asterids</taxon>
        <taxon>lamiids</taxon>
        <taxon>Solanales</taxon>
        <taxon>Solanaceae</taxon>
        <taxon>Solanoideae</taxon>
        <taxon>Solaneae</taxon>
        <taxon>Solanum</taxon>
        <taxon>Solanum subgen. Lycopersicon</taxon>
    </lineage>
</organism>